<dbReference type="OrthoDB" id="4062651at2759"/>
<reference evidence="5" key="2">
    <citation type="submission" date="2013-10" db="EMBL/GenBank/DDBJ databases">
        <authorList>
            <person name="Aslett M."/>
        </authorList>
    </citation>
    <scope>NUCLEOTIDE SEQUENCE [LARGE SCALE GENOMIC DNA]</scope>
    <source>
        <strain evidence="5">Houghton</strain>
    </source>
</reference>
<feature type="region of interest" description="Disordered" evidence="2">
    <location>
        <begin position="26"/>
        <end position="54"/>
    </location>
</feature>
<keyword evidence="1" id="KW-0067">ATP-binding</keyword>
<dbReference type="PROSITE" id="PS00107">
    <property type="entry name" value="PROTEIN_KINASE_ATP"/>
    <property type="match status" value="1"/>
</dbReference>
<dbReference type="VEuPathDB" id="ToxoDB:ENH_00020520"/>
<dbReference type="PROSITE" id="PS50011">
    <property type="entry name" value="PROTEIN_KINASE_DOM"/>
    <property type="match status" value="1"/>
</dbReference>
<feature type="compositionally biased region" description="Polar residues" evidence="2">
    <location>
        <begin position="28"/>
        <end position="37"/>
    </location>
</feature>
<protein>
    <recommendedName>
        <fullName evidence="4">Protein kinase domain-containing protein</fullName>
    </recommendedName>
</protein>
<sequence>MPLHFETLLKGGKALWGDDSVVAVEQPGESSPATATGETPVHAAGSSATRPSNRYKHRRAASWAILSTVLALTVFGAARPLVTKMATSRQKIRDKGSLVHHLLRASEEDQHKGQRQALLFPSRTDPAHFASYEQGGEPSEFSSPQEEESGGSEVYEVSSPEEEKKNFQPPAWTSVDHGERIPSVDEPEGNTPVKTLRAQKTVAGVAEALIKSSAQRPLEAILTPAQLRMAEAVAETLSGGATRNLIGLKIHLSNLLPLGQPVVPGEFKSPLKITRIVGSGASSLLVEAEDMAAGRYVTLRMHVCAAKESQLLSVEAANLWVDQAIETRGFVLACAGTPAVLAANLRGLLVADHVGNLGNLPPTESKSTTMVFQRVDLYGRLLTDLRGVVFALQAPLWEIAQAKEYIARRLLLQTLHLHEAGVSHNSLTWSNFFLNEDGEFYLAGMDAAVRIGERLHSRAQLEVRYTEPQLLSHYKKSMTEGAAVFPHEKSDMWSLGVLLYELFTGEAFSKRLRNELVNGEVSNSELASRLEQTSATPRWQQLTLELLQPEREDRISAEEIFNYYGDLFQKY</sequence>
<dbReference type="Pfam" id="PF00069">
    <property type="entry name" value="Pkinase"/>
    <property type="match status" value="1"/>
</dbReference>
<keyword evidence="3" id="KW-0812">Transmembrane</keyword>
<feature type="domain" description="Protein kinase" evidence="4">
    <location>
        <begin position="271"/>
        <end position="571"/>
    </location>
</feature>
<evidence type="ECO:0000313" key="5">
    <source>
        <dbReference type="EMBL" id="CDJ62546.1"/>
    </source>
</evidence>
<dbReference type="GO" id="GO:0004672">
    <property type="term" value="F:protein kinase activity"/>
    <property type="evidence" value="ECO:0007669"/>
    <property type="project" value="InterPro"/>
</dbReference>
<dbReference type="InterPro" id="IPR053083">
    <property type="entry name" value="TF_kinase-domain_protein"/>
</dbReference>
<dbReference type="GO" id="GO:0005524">
    <property type="term" value="F:ATP binding"/>
    <property type="evidence" value="ECO:0007669"/>
    <property type="project" value="UniProtKB-UniRule"/>
</dbReference>
<keyword evidence="3" id="KW-1133">Transmembrane helix</keyword>
<evidence type="ECO:0000313" key="6">
    <source>
        <dbReference type="Proteomes" id="UP000030754"/>
    </source>
</evidence>
<evidence type="ECO:0000256" key="2">
    <source>
        <dbReference type="SAM" id="MobiDB-lite"/>
    </source>
</evidence>
<evidence type="ECO:0000256" key="1">
    <source>
        <dbReference type="PROSITE-ProRule" id="PRU10141"/>
    </source>
</evidence>
<dbReference type="InterPro" id="IPR000719">
    <property type="entry name" value="Prot_kinase_dom"/>
</dbReference>
<dbReference type="EMBL" id="HG722495">
    <property type="protein sequence ID" value="CDJ62546.1"/>
    <property type="molecule type" value="Genomic_DNA"/>
</dbReference>
<dbReference type="RefSeq" id="XP_013439908.1">
    <property type="nucleotide sequence ID" value="XM_013584454.1"/>
</dbReference>
<dbReference type="InterPro" id="IPR011009">
    <property type="entry name" value="Kinase-like_dom_sf"/>
</dbReference>
<keyword evidence="6" id="KW-1185">Reference proteome</keyword>
<feature type="compositionally biased region" description="Low complexity" evidence="2">
    <location>
        <begin position="135"/>
        <end position="144"/>
    </location>
</feature>
<gene>
    <name evidence="5" type="ORF">ENH_00020520</name>
</gene>
<name>U6MEW8_9EIME</name>
<evidence type="ECO:0000259" key="4">
    <source>
        <dbReference type="PROSITE" id="PS50011"/>
    </source>
</evidence>
<evidence type="ECO:0000256" key="3">
    <source>
        <dbReference type="SAM" id="Phobius"/>
    </source>
</evidence>
<dbReference type="GeneID" id="25472225"/>
<organism evidence="5 6">
    <name type="scientific">Eimeria necatrix</name>
    <dbReference type="NCBI Taxonomy" id="51315"/>
    <lineage>
        <taxon>Eukaryota</taxon>
        <taxon>Sar</taxon>
        <taxon>Alveolata</taxon>
        <taxon>Apicomplexa</taxon>
        <taxon>Conoidasida</taxon>
        <taxon>Coccidia</taxon>
        <taxon>Eucoccidiorida</taxon>
        <taxon>Eimeriorina</taxon>
        <taxon>Eimeriidae</taxon>
        <taxon>Eimeria</taxon>
    </lineage>
</organism>
<dbReference type="SMART" id="SM00220">
    <property type="entry name" value="S_TKc"/>
    <property type="match status" value="1"/>
</dbReference>
<dbReference type="InterPro" id="IPR017441">
    <property type="entry name" value="Protein_kinase_ATP_BS"/>
</dbReference>
<keyword evidence="3" id="KW-0472">Membrane</keyword>
<feature type="transmembrane region" description="Helical" evidence="3">
    <location>
        <begin position="60"/>
        <end position="82"/>
    </location>
</feature>
<dbReference type="Gene3D" id="1.10.510.10">
    <property type="entry name" value="Transferase(Phosphotransferase) domain 1"/>
    <property type="match status" value="1"/>
</dbReference>
<dbReference type="PANTHER" id="PTHR44305">
    <property type="entry name" value="SI:DKEY-192D15.2-RELATED"/>
    <property type="match status" value="1"/>
</dbReference>
<reference evidence="5" key="1">
    <citation type="submission" date="2013-10" db="EMBL/GenBank/DDBJ databases">
        <title>Genomic analysis of the causative agents of coccidiosis in chickens.</title>
        <authorList>
            <person name="Reid A.J."/>
            <person name="Blake D."/>
            <person name="Billington K."/>
            <person name="Browne H."/>
            <person name="Dunn M."/>
            <person name="Hung S."/>
            <person name="Kawahara F."/>
            <person name="Miranda-Saavedra D."/>
            <person name="Mourier T."/>
            <person name="Nagra H."/>
            <person name="Otto T.D."/>
            <person name="Rawlings N."/>
            <person name="Sanchez A."/>
            <person name="Sanders M."/>
            <person name="Subramaniam C."/>
            <person name="Tay Y."/>
            <person name="Dear P."/>
            <person name="Doerig C."/>
            <person name="Gruber A."/>
            <person name="Parkinson J."/>
            <person name="Shirley M."/>
            <person name="Wan K.L."/>
            <person name="Berriman M."/>
            <person name="Tomley F."/>
            <person name="Pain A."/>
        </authorList>
    </citation>
    <scope>NUCLEOTIDE SEQUENCE [LARGE SCALE GENOMIC DNA]</scope>
    <source>
        <strain evidence="5">Houghton</strain>
    </source>
</reference>
<dbReference type="PANTHER" id="PTHR44305:SF24">
    <property type="entry name" value="TYROSINE-PROTEIN KINASE C03B1.5-RELATED"/>
    <property type="match status" value="1"/>
</dbReference>
<dbReference type="AlphaFoldDB" id="U6MEW8"/>
<accession>U6MEW8</accession>
<dbReference type="SUPFAM" id="SSF56112">
    <property type="entry name" value="Protein kinase-like (PK-like)"/>
    <property type="match status" value="1"/>
</dbReference>
<feature type="binding site" evidence="1">
    <location>
        <position position="307"/>
    </location>
    <ligand>
        <name>ATP</name>
        <dbReference type="ChEBI" id="CHEBI:30616"/>
    </ligand>
</feature>
<dbReference type="Proteomes" id="UP000030754">
    <property type="component" value="Unassembled WGS sequence"/>
</dbReference>
<proteinExistence type="predicted"/>
<keyword evidence="1" id="KW-0547">Nucleotide-binding</keyword>
<feature type="region of interest" description="Disordered" evidence="2">
    <location>
        <begin position="127"/>
        <end position="191"/>
    </location>
</feature>